<evidence type="ECO:0000313" key="10">
    <source>
        <dbReference type="EMBL" id="KAB7885550.1"/>
    </source>
</evidence>
<protein>
    <recommendedName>
        <fullName evidence="2">diguanylate cyclase</fullName>
        <ecNumber evidence="2">2.7.7.65</ecNumber>
    </recommendedName>
</protein>
<dbReference type="Proteomes" id="UP000472839">
    <property type="component" value="Unassembled WGS sequence"/>
</dbReference>
<dbReference type="Gene3D" id="3.30.450.20">
    <property type="entry name" value="PAS domain"/>
    <property type="match status" value="2"/>
</dbReference>
<dbReference type="InterPro" id="IPR000160">
    <property type="entry name" value="GGDEF_dom"/>
</dbReference>
<dbReference type="EC" id="2.7.7.65" evidence="2"/>
<dbReference type="InterPro" id="IPR050469">
    <property type="entry name" value="Diguanylate_Cyclase"/>
</dbReference>
<comment type="subcellular location">
    <subcellularLocation>
        <location evidence="1">Cell membrane</location>
        <topology evidence="1">Multi-pass membrane protein</topology>
    </subcellularLocation>
</comment>
<dbReference type="FunFam" id="3.30.70.270:FF:000001">
    <property type="entry name" value="Diguanylate cyclase domain protein"/>
    <property type="match status" value="1"/>
</dbReference>
<feature type="non-terminal residue" evidence="10">
    <location>
        <position position="1"/>
    </location>
</feature>
<evidence type="ECO:0000256" key="3">
    <source>
        <dbReference type="ARBA" id="ARBA00022475"/>
    </source>
</evidence>
<organism evidence="10 11">
    <name type="scientific">Poseidonibacter ostreae</name>
    <dbReference type="NCBI Taxonomy" id="2654171"/>
    <lineage>
        <taxon>Bacteria</taxon>
        <taxon>Pseudomonadati</taxon>
        <taxon>Campylobacterota</taxon>
        <taxon>Epsilonproteobacteria</taxon>
        <taxon>Campylobacterales</taxon>
        <taxon>Arcobacteraceae</taxon>
        <taxon>Poseidonibacter</taxon>
    </lineage>
</organism>
<dbReference type="PANTHER" id="PTHR45138">
    <property type="entry name" value="REGULATORY COMPONENTS OF SENSORY TRANSDUCTION SYSTEM"/>
    <property type="match status" value="1"/>
</dbReference>
<dbReference type="CDD" id="cd01949">
    <property type="entry name" value="GGDEF"/>
    <property type="match status" value="1"/>
</dbReference>
<comment type="caution">
    <text evidence="10">The sequence shown here is derived from an EMBL/GenBank/DDBJ whole genome shotgun (WGS) entry which is preliminary data.</text>
</comment>
<dbReference type="InterPro" id="IPR043128">
    <property type="entry name" value="Rev_trsase/Diguanyl_cyclase"/>
</dbReference>
<gene>
    <name evidence="10" type="ORF">GBG19_13805</name>
</gene>
<dbReference type="GO" id="GO:0005886">
    <property type="term" value="C:plasma membrane"/>
    <property type="evidence" value="ECO:0007669"/>
    <property type="project" value="UniProtKB-SubCell"/>
</dbReference>
<dbReference type="Pfam" id="PF00990">
    <property type="entry name" value="GGDEF"/>
    <property type="match status" value="1"/>
</dbReference>
<name>A0A6L4WP40_9BACT</name>
<proteinExistence type="predicted"/>
<keyword evidence="4 8" id="KW-0812">Transmembrane</keyword>
<evidence type="ECO:0000256" key="6">
    <source>
        <dbReference type="ARBA" id="ARBA00023136"/>
    </source>
</evidence>
<feature type="domain" description="GGDEF" evidence="9">
    <location>
        <begin position="362"/>
        <end position="490"/>
    </location>
</feature>
<dbReference type="InterPro" id="IPR033479">
    <property type="entry name" value="dCache_1"/>
</dbReference>
<dbReference type="SUPFAM" id="SSF103190">
    <property type="entry name" value="Sensory domain-like"/>
    <property type="match status" value="1"/>
</dbReference>
<evidence type="ECO:0000256" key="1">
    <source>
        <dbReference type="ARBA" id="ARBA00004651"/>
    </source>
</evidence>
<feature type="transmembrane region" description="Helical" evidence="8">
    <location>
        <begin position="9"/>
        <end position="28"/>
    </location>
</feature>
<feature type="transmembrane region" description="Helical" evidence="8">
    <location>
        <begin position="302"/>
        <end position="324"/>
    </location>
</feature>
<dbReference type="RefSeq" id="WP_152279864.1">
    <property type="nucleotide sequence ID" value="NZ_WFKK01000055.1"/>
</dbReference>
<evidence type="ECO:0000259" key="9">
    <source>
        <dbReference type="PROSITE" id="PS50887"/>
    </source>
</evidence>
<keyword evidence="6 8" id="KW-0472">Membrane</keyword>
<dbReference type="NCBIfam" id="TIGR00254">
    <property type="entry name" value="GGDEF"/>
    <property type="match status" value="1"/>
</dbReference>
<keyword evidence="3" id="KW-1003">Cell membrane</keyword>
<dbReference type="Gene3D" id="3.30.70.270">
    <property type="match status" value="1"/>
</dbReference>
<evidence type="ECO:0000256" key="8">
    <source>
        <dbReference type="SAM" id="Phobius"/>
    </source>
</evidence>
<sequence>SNLKNIFKLYNIFILLLILFFLGLNYIYQKEENNFNNNKLQKLTNKAKYINEYFSINKAFIYSLKDVLSNNLQINELNHPAYNEIKEENTTYNILCVLDGIESSLSGIGKLDEIDLDTVAELHSVLYLKPLFKTILNSKHNIQWVYYTSAKKFLYLAPTNKIFKKEFLTNIYKKEFWTEAIPSNNPGIELILTKLYDDAAGKGYLTTLSLPIMNNEKFMGVLSIDIGLKTLNSMMEKDDLVGSIYLVNQDNEILASNKEFEINSVLKRGNSTFELSIFDDTIKLVYIENIEEKIITILKTSIFQILLLIFILFIIYMLCYLLILNKKVENLANKDSLTSLLNRRAMRIESKKLLSIANRYNHFTSLLLLDIDFFKDVNDTYGHHIGDLTIKEIAKILSRNSRESDLISRYGGEEFLIILSNSNKESAYTLAERIRKEISLISIENTDLKITVSIGCTEYKKKESLDSFIKRADLLLYKAKDQGRNQTVKA</sequence>
<evidence type="ECO:0000313" key="11">
    <source>
        <dbReference type="Proteomes" id="UP000472839"/>
    </source>
</evidence>
<dbReference type="EMBL" id="WFKK01000055">
    <property type="protein sequence ID" value="KAB7885550.1"/>
    <property type="molecule type" value="Genomic_DNA"/>
</dbReference>
<dbReference type="PANTHER" id="PTHR45138:SF9">
    <property type="entry name" value="DIGUANYLATE CYCLASE DGCM-RELATED"/>
    <property type="match status" value="1"/>
</dbReference>
<dbReference type="Pfam" id="PF02743">
    <property type="entry name" value="dCache_1"/>
    <property type="match status" value="1"/>
</dbReference>
<dbReference type="GO" id="GO:0052621">
    <property type="term" value="F:diguanylate cyclase activity"/>
    <property type="evidence" value="ECO:0007669"/>
    <property type="project" value="UniProtKB-EC"/>
</dbReference>
<evidence type="ECO:0000256" key="5">
    <source>
        <dbReference type="ARBA" id="ARBA00022989"/>
    </source>
</evidence>
<evidence type="ECO:0000256" key="4">
    <source>
        <dbReference type="ARBA" id="ARBA00022692"/>
    </source>
</evidence>
<dbReference type="InterPro" id="IPR029787">
    <property type="entry name" value="Nucleotide_cyclase"/>
</dbReference>
<dbReference type="SUPFAM" id="SSF55073">
    <property type="entry name" value="Nucleotide cyclase"/>
    <property type="match status" value="1"/>
</dbReference>
<comment type="catalytic activity">
    <reaction evidence="7">
        <text>2 GTP = 3',3'-c-di-GMP + 2 diphosphate</text>
        <dbReference type="Rhea" id="RHEA:24898"/>
        <dbReference type="ChEBI" id="CHEBI:33019"/>
        <dbReference type="ChEBI" id="CHEBI:37565"/>
        <dbReference type="ChEBI" id="CHEBI:58805"/>
        <dbReference type="EC" id="2.7.7.65"/>
    </reaction>
</comment>
<evidence type="ECO:0000256" key="7">
    <source>
        <dbReference type="ARBA" id="ARBA00034247"/>
    </source>
</evidence>
<reference evidence="10 11" key="1">
    <citation type="submission" date="2019-10" db="EMBL/GenBank/DDBJ databases">
        <title>Poseidonibacter ostreae sp. nov., isolated from the gut of the Ostrea denselamellosa.</title>
        <authorList>
            <person name="Choi A."/>
        </authorList>
    </citation>
    <scope>NUCLEOTIDE SEQUENCE [LARGE SCALE GENOMIC DNA]</scope>
    <source>
        <strain evidence="10 11">SJOD-M-33</strain>
    </source>
</reference>
<keyword evidence="5 8" id="KW-1133">Transmembrane helix</keyword>
<dbReference type="SMART" id="SM00267">
    <property type="entry name" value="GGDEF"/>
    <property type="match status" value="1"/>
</dbReference>
<dbReference type="PROSITE" id="PS50887">
    <property type="entry name" value="GGDEF"/>
    <property type="match status" value="1"/>
</dbReference>
<accession>A0A6L4WP40</accession>
<dbReference type="InterPro" id="IPR029151">
    <property type="entry name" value="Sensor-like_sf"/>
</dbReference>
<dbReference type="AlphaFoldDB" id="A0A6L4WP40"/>
<evidence type="ECO:0000256" key="2">
    <source>
        <dbReference type="ARBA" id="ARBA00012528"/>
    </source>
</evidence>